<dbReference type="Gene3D" id="3.30.470.20">
    <property type="entry name" value="ATP-grasp fold, B domain"/>
    <property type="match status" value="1"/>
</dbReference>
<proteinExistence type="predicted"/>
<protein>
    <recommendedName>
        <fullName evidence="6">ATP-grasp domain-containing protein</fullName>
    </recommendedName>
</protein>
<feature type="chain" id="PRO_5002936119" description="ATP-grasp domain-containing protein" evidence="4">
    <location>
        <begin position="22"/>
        <end position="255"/>
    </location>
</feature>
<dbReference type="AlphaFoldDB" id="C3YVN1"/>
<accession>C3YVN1</accession>
<dbReference type="eggNOG" id="ENOG502TG4A">
    <property type="taxonomic scope" value="Eukaryota"/>
</dbReference>
<evidence type="ECO:0000256" key="2">
    <source>
        <dbReference type="ARBA" id="ARBA00022741"/>
    </source>
</evidence>
<gene>
    <name evidence="5" type="ORF">BRAFLDRAFT_77657</name>
</gene>
<keyword evidence="2" id="KW-0547">Nucleotide-binding</keyword>
<name>C3YVN1_BRAFL</name>
<dbReference type="PANTHER" id="PTHR43585">
    <property type="entry name" value="FUMIPYRROLE BIOSYNTHESIS PROTEIN C"/>
    <property type="match status" value="1"/>
</dbReference>
<organism>
    <name type="scientific">Branchiostoma floridae</name>
    <name type="common">Florida lancelet</name>
    <name type="synonym">Amphioxus</name>
    <dbReference type="NCBI Taxonomy" id="7739"/>
    <lineage>
        <taxon>Eukaryota</taxon>
        <taxon>Metazoa</taxon>
        <taxon>Chordata</taxon>
        <taxon>Cephalochordata</taxon>
        <taxon>Leptocardii</taxon>
        <taxon>Amphioxiformes</taxon>
        <taxon>Branchiostomatidae</taxon>
        <taxon>Branchiostoma</taxon>
    </lineage>
</organism>
<dbReference type="PANTHER" id="PTHR43585:SF2">
    <property type="entry name" value="ATP-GRASP ENZYME FSQD"/>
    <property type="match status" value="1"/>
</dbReference>
<dbReference type="EMBL" id="GG666558">
    <property type="protein sequence ID" value="EEN55565.1"/>
    <property type="molecule type" value="Genomic_DNA"/>
</dbReference>
<evidence type="ECO:0000256" key="3">
    <source>
        <dbReference type="ARBA" id="ARBA00022840"/>
    </source>
</evidence>
<evidence type="ECO:0000256" key="4">
    <source>
        <dbReference type="SAM" id="SignalP"/>
    </source>
</evidence>
<keyword evidence="1" id="KW-0436">Ligase</keyword>
<dbReference type="GO" id="GO:0005524">
    <property type="term" value="F:ATP binding"/>
    <property type="evidence" value="ECO:0007669"/>
    <property type="project" value="UniProtKB-KW"/>
</dbReference>
<dbReference type="GO" id="GO:0016874">
    <property type="term" value="F:ligase activity"/>
    <property type="evidence" value="ECO:0007669"/>
    <property type="project" value="UniProtKB-KW"/>
</dbReference>
<evidence type="ECO:0000313" key="5">
    <source>
        <dbReference type="EMBL" id="EEN55565.1"/>
    </source>
</evidence>
<sequence>MRTWMILLAVCLAVLAQQTHAATEYHSARVERAVDYSTTENLLRTCEGIPVRKVIFSYLQEGESLLDYFYRLKEVVTGNDVDVVLAIYDIATLVQSALVREFPNRLEGPSVESSFLAYHKVYTRQCLDPDTDHSSHGVLDLDSETLLEDADALLKRVGLPAFVKVPCGHSSIGVWKISSGDQLADVLGAVRRLNGLHFSQNQHSCSAAFMRDFLQKVLDVDHCPMVLRDTIIVEPYIDAPAKANGDFSLAEGNEP</sequence>
<evidence type="ECO:0008006" key="6">
    <source>
        <dbReference type="Google" id="ProtNLM"/>
    </source>
</evidence>
<reference evidence="5" key="1">
    <citation type="journal article" date="2008" name="Nature">
        <title>The amphioxus genome and the evolution of the chordate karyotype.</title>
        <authorList>
            <consortium name="US DOE Joint Genome Institute (JGI-PGF)"/>
            <person name="Putnam N.H."/>
            <person name="Butts T."/>
            <person name="Ferrier D.E.K."/>
            <person name="Furlong R.F."/>
            <person name="Hellsten U."/>
            <person name="Kawashima T."/>
            <person name="Robinson-Rechavi M."/>
            <person name="Shoguchi E."/>
            <person name="Terry A."/>
            <person name="Yu J.-K."/>
            <person name="Benito-Gutierrez E.L."/>
            <person name="Dubchak I."/>
            <person name="Garcia-Fernandez J."/>
            <person name="Gibson-Brown J.J."/>
            <person name="Grigoriev I.V."/>
            <person name="Horton A.C."/>
            <person name="de Jong P.J."/>
            <person name="Jurka J."/>
            <person name="Kapitonov V.V."/>
            <person name="Kohara Y."/>
            <person name="Kuroki Y."/>
            <person name="Lindquist E."/>
            <person name="Lucas S."/>
            <person name="Osoegawa K."/>
            <person name="Pennacchio L.A."/>
            <person name="Salamov A.A."/>
            <person name="Satou Y."/>
            <person name="Sauka-Spengler T."/>
            <person name="Schmutz J."/>
            <person name="Shin-I T."/>
            <person name="Toyoda A."/>
            <person name="Bronner-Fraser M."/>
            <person name="Fujiyama A."/>
            <person name="Holland L.Z."/>
            <person name="Holland P.W.H."/>
            <person name="Satoh N."/>
            <person name="Rokhsar D.S."/>
        </authorList>
    </citation>
    <scope>NUCLEOTIDE SEQUENCE [LARGE SCALE GENOMIC DNA]</scope>
    <source>
        <strain evidence="5">S238N-H82</strain>
        <tissue evidence="5">Testes</tissue>
    </source>
</reference>
<keyword evidence="4" id="KW-0732">Signal</keyword>
<feature type="signal peptide" evidence="4">
    <location>
        <begin position="1"/>
        <end position="21"/>
    </location>
</feature>
<evidence type="ECO:0000256" key="1">
    <source>
        <dbReference type="ARBA" id="ARBA00022598"/>
    </source>
</evidence>
<keyword evidence="3" id="KW-0067">ATP-binding</keyword>
<dbReference type="SUPFAM" id="SSF56059">
    <property type="entry name" value="Glutathione synthetase ATP-binding domain-like"/>
    <property type="match status" value="1"/>
</dbReference>
<dbReference type="InterPro" id="IPR052032">
    <property type="entry name" value="ATP-dep_AA_Ligase"/>
</dbReference>
<dbReference type="InParanoid" id="C3YVN1"/>